<dbReference type="InterPro" id="IPR000504">
    <property type="entry name" value="RRM_dom"/>
</dbReference>
<evidence type="ECO:0000313" key="4">
    <source>
        <dbReference type="EMBL" id="TID14898.1"/>
    </source>
</evidence>
<feature type="compositionally biased region" description="Basic and acidic residues" evidence="2">
    <location>
        <begin position="124"/>
        <end position="148"/>
    </location>
</feature>
<accession>A0A4T0WWU0</accession>
<feature type="compositionally biased region" description="Polar residues" evidence="2">
    <location>
        <begin position="811"/>
        <end position="820"/>
    </location>
</feature>
<feature type="compositionally biased region" description="Polar residues" evidence="2">
    <location>
        <begin position="104"/>
        <end position="118"/>
    </location>
</feature>
<feature type="compositionally biased region" description="Basic and acidic residues" evidence="2">
    <location>
        <begin position="180"/>
        <end position="190"/>
    </location>
</feature>
<name>A0A4T0WWU0_9ASCO</name>
<feature type="compositionally biased region" description="Low complexity" evidence="2">
    <location>
        <begin position="821"/>
        <end position="850"/>
    </location>
</feature>
<feature type="compositionally biased region" description="Basic and acidic residues" evidence="2">
    <location>
        <begin position="583"/>
        <end position="640"/>
    </location>
</feature>
<keyword evidence="5" id="KW-1185">Reference proteome</keyword>
<dbReference type="InterPro" id="IPR012677">
    <property type="entry name" value="Nucleotide-bd_a/b_plait_sf"/>
</dbReference>
<feature type="region of interest" description="Disordered" evidence="2">
    <location>
        <begin position="565"/>
        <end position="727"/>
    </location>
</feature>
<dbReference type="Pfam" id="PF00076">
    <property type="entry name" value="RRM_1"/>
    <property type="match status" value="1"/>
</dbReference>
<keyword evidence="1" id="KW-0694">RNA-binding</keyword>
<feature type="compositionally biased region" description="Pro residues" evidence="2">
    <location>
        <begin position="697"/>
        <end position="706"/>
    </location>
</feature>
<dbReference type="InterPro" id="IPR035979">
    <property type="entry name" value="RBD_domain_sf"/>
</dbReference>
<organism evidence="4 5">
    <name type="scientific">Pichia inconspicua</name>
    <dbReference type="NCBI Taxonomy" id="52247"/>
    <lineage>
        <taxon>Eukaryota</taxon>
        <taxon>Fungi</taxon>
        <taxon>Dikarya</taxon>
        <taxon>Ascomycota</taxon>
        <taxon>Saccharomycotina</taxon>
        <taxon>Pichiomycetes</taxon>
        <taxon>Pichiales</taxon>
        <taxon>Pichiaceae</taxon>
        <taxon>Pichia</taxon>
    </lineage>
</organism>
<dbReference type="PROSITE" id="PS50102">
    <property type="entry name" value="RRM"/>
    <property type="match status" value="1"/>
</dbReference>
<dbReference type="Proteomes" id="UP000307173">
    <property type="component" value="Unassembled WGS sequence"/>
</dbReference>
<feature type="compositionally biased region" description="Low complexity" evidence="2">
    <location>
        <begin position="796"/>
        <end position="810"/>
    </location>
</feature>
<dbReference type="SUPFAM" id="SSF54928">
    <property type="entry name" value="RNA-binding domain, RBD"/>
    <property type="match status" value="1"/>
</dbReference>
<feature type="compositionally biased region" description="Low complexity" evidence="2">
    <location>
        <begin position="753"/>
        <end position="766"/>
    </location>
</feature>
<feature type="compositionally biased region" description="Polar residues" evidence="2">
    <location>
        <begin position="1"/>
        <end position="12"/>
    </location>
</feature>
<evidence type="ECO:0000313" key="5">
    <source>
        <dbReference type="Proteomes" id="UP000307173"/>
    </source>
</evidence>
<evidence type="ECO:0000256" key="1">
    <source>
        <dbReference type="PROSITE-ProRule" id="PRU00176"/>
    </source>
</evidence>
<feature type="region of interest" description="Disordered" evidence="2">
    <location>
        <begin position="753"/>
        <end position="861"/>
    </location>
</feature>
<dbReference type="AlphaFoldDB" id="A0A4T0WWU0"/>
<dbReference type="PANTHER" id="PTHR23295:SF6">
    <property type="entry name" value="NEOSIN, ISOFORM A"/>
    <property type="match status" value="1"/>
</dbReference>
<evidence type="ECO:0000256" key="2">
    <source>
        <dbReference type="SAM" id="MobiDB-lite"/>
    </source>
</evidence>
<dbReference type="InterPro" id="IPR052600">
    <property type="entry name" value="Nuc_rcpt_coact/corep"/>
</dbReference>
<evidence type="ECO:0000259" key="3">
    <source>
        <dbReference type="PROSITE" id="PS50102"/>
    </source>
</evidence>
<dbReference type="SMART" id="SM00360">
    <property type="entry name" value="RRM"/>
    <property type="match status" value="1"/>
</dbReference>
<feature type="compositionally biased region" description="Low complexity" evidence="2">
    <location>
        <begin position="57"/>
        <end position="95"/>
    </location>
</feature>
<feature type="compositionally biased region" description="Low complexity" evidence="2">
    <location>
        <begin position="149"/>
        <end position="163"/>
    </location>
</feature>
<feature type="domain" description="RRM" evidence="3">
    <location>
        <begin position="361"/>
        <end position="432"/>
    </location>
</feature>
<dbReference type="PANTHER" id="PTHR23295">
    <property type="entry name" value="NUCLEAR RECEPTOR COACTIVATOR 5-RELATED"/>
    <property type="match status" value="1"/>
</dbReference>
<dbReference type="Gene3D" id="3.30.70.330">
    <property type="match status" value="1"/>
</dbReference>
<gene>
    <name evidence="4" type="ORF">CANINC_004569</name>
</gene>
<feature type="compositionally biased region" description="Basic and acidic residues" evidence="2">
    <location>
        <begin position="565"/>
        <end position="575"/>
    </location>
</feature>
<feature type="compositionally biased region" description="Low complexity" evidence="2">
    <location>
        <begin position="707"/>
        <end position="727"/>
    </location>
</feature>
<dbReference type="EMBL" id="SELW01000657">
    <property type="protein sequence ID" value="TID14898.1"/>
    <property type="molecule type" value="Genomic_DNA"/>
</dbReference>
<dbReference type="GO" id="GO:0003723">
    <property type="term" value="F:RNA binding"/>
    <property type="evidence" value="ECO:0007669"/>
    <property type="project" value="UniProtKB-UniRule"/>
</dbReference>
<comment type="caution">
    <text evidence="4">The sequence shown here is derived from an EMBL/GenBank/DDBJ whole genome shotgun (WGS) entry which is preliminary data.</text>
</comment>
<feature type="region of interest" description="Disordered" evidence="2">
    <location>
        <begin position="1"/>
        <end position="225"/>
    </location>
</feature>
<feature type="compositionally biased region" description="Polar residues" evidence="2">
    <location>
        <begin position="203"/>
        <end position="225"/>
    </location>
</feature>
<dbReference type="STRING" id="52247.A0A4T0WWU0"/>
<reference evidence="4 5" key="1">
    <citation type="journal article" date="2019" name="Front. Genet.">
        <title>Whole-Genome Sequencing of the Opportunistic Yeast Pathogen Candida inconspicua Uncovers Its Hybrid Origin.</title>
        <authorList>
            <person name="Mixao V."/>
            <person name="Hansen A.P."/>
            <person name="Saus E."/>
            <person name="Boekhout T."/>
            <person name="Lass-Florl C."/>
            <person name="Gabaldon T."/>
        </authorList>
    </citation>
    <scope>NUCLEOTIDE SEQUENCE [LARGE SCALE GENOMIC DNA]</scope>
    <source>
        <strain evidence="4 5">CBS 180</strain>
    </source>
</reference>
<feature type="compositionally biased region" description="Low complexity" evidence="2">
    <location>
        <begin position="22"/>
        <end position="49"/>
    </location>
</feature>
<dbReference type="OrthoDB" id="10044938at2759"/>
<protein>
    <recommendedName>
        <fullName evidence="3">RRM domain-containing protein</fullName>
    </recommendedName>
</protein>
<sequence length="861" mass="96883">MSSDQPNISSDPPSRGELEPVSNYNSDSDSDDNYVPSMSMSMSMSPLPSTQDPLPPSSASNTTSTPSSSLAATTNTTTTTNTATTNSTSSADNNTLPAEPSADELQNCTDKSSKQAKSVTFADVHQEFSHNDEIKETSNDDSNSDNHTDSNSNSDSDGNSDSNSDSDSDSDSTEDNDSSNDDKQIDEKPVHSPAASLPPKPTNTPASLKSTSPSITPSPQLTEATPVSSSIIPDYDNIDVPLFNDIVQFFITSPLLKDASFNIKSPSEKQKIVIDAYEKEKNVTVDPTRVNLNFDATTSYNKHHLKPNEEYQLLVPINPYCRRPDITTPLSTIERQQYEKFRKDLEIYSKEFECLDFPAGSRLFVGNLSVQTLTLVDVWRIFNKYGTVKAVNMKLGYGFVQYDSADSSKAATKGESNVPLHNKFMILQVSKTHEKHIENKVKVKEMLRDRSPIRNKLENKVSIIITNESDDSFNHLLVSSIGEIGVECDVKTLDTDSENVPQETISESAYAGFDAVIVTCQSELVNLFLFQKNHDDSIKFDEYEHISVESAINFINENIQKAEKLKSRERDTKGNDRRKRRRKDDFQDNRNHRDFRDRDRGRNNRDYNHDRNRDRDRGRDRDHYYDRDHDHDRYNHNDRRGRQHNNYNDTNVGIRYSPGQQEAQKHLPPVIPGGPPLSNQIPQPPNMWQPQQQYPHQLPPPPPPPQHQQQQQYYSPQIPNNPVTNNPVANQFLNQISSLDSNQLNAMINMVSQYQQQHQHQHQQSQPVPPPQNSYSSQPSMYAPAPAPTANGVGGLLSQLQGLNQSPNLPYQQSQPNSTGNTQQQLPPNQQQQYQPQQSSTSQSDDTSQLFETLARLKNNM</sequence>
<feature type="compositionally biased region" description="Acidic residues" evidence="2">
    <location>
        <begin position="164"/>
        <end position="179"/>
    </location>
</feature>
<proteinExistence type="predicted"/>